<sequence length="276" mass="31941">MEIDRRKFFASVGGAAAVALMTSEQKADALEHFMEEELEDYALEQARQAGVYPTVAELAEQDKDLARQNRRGAGSLFVRGRDGNLRSLLPMPEKPTLIDFFKYRFGFASTHVQQSAARALKTGMDEKVVLACLLHDVILEVVHPDHGWWGAQLIEPYVPEETTFAVRYHSTLRFFPDSNYGYEYPEGYLRTFGEDYVPEPYLQRTYEKARNHKWYEYSRLVTVNDLYAFDRSKTVSIEPFIDIIGRHFKQPKEGLGWDDSASSHMWRTLINPDRRL</sequence>
<dbReference type="AlphaFoldDB" id="A0A381N5L0"/>
<accession>A0A381N5L0</accession>
<name>A0A381N5L0_9ZZZZ</name>
<dbReference type="Gene3D" id="1.10.3210.10">
    <property type="entry name" value="Hypothetical protein af1432"/>
    <property type="match status" value="1"/>
</dbReference>
<protein>
    <recommendedName>
        <fullName evidence="2">HD domain-containing protein</fullName>
    </recommendedName>
</protein>
<evidence type="ECO:0008006" key="2">
    <source>
        <dbReference type="Google" id="ProtNLM"/>
    </source>
</evidence>
<gene>
    <name evidence="1" type="ORF">METZ01_LOCUS2641</name>
</gene>
<proteinExistence type="predicted"/>
<dbReference type="InterPro" id="IPR006311">
    <property type="entry name" value="TAT_signal"/>
</dbReference>
<dbReference type="PROSITE" id="PS51318">
    <property type="entry name" value="TAT"/>
    <property type="match status" value="1"/>
</dbReference>
<evidence type="ECO:0000313" key="1">
    <source>
        <dbReference type="EMBL" id="SUZ49787.1"/>
    </source>
</evidence>
<reference evidence="1" key="1">
    <citation type="submission" date="2018-05" db="EMBL/GenBank/DDBJ databases">
        <authorList>
            <person name="Lanie J.A."/>
            <person name="Ng W.-L."/>
            <person name="Kazmierczak K.M."/>
            <person name="Andrzejewski T.M."/>
            <person name="Davidsen T.M."/>
            <person name="Wayne K.J."/>
            <person name="Tettelin H."/>
            <person name="Glass J.I."/>
            <person name="Rusch D."/>
            <person name="Podicherti R."/>
            <person name="Tsui H.-C.T."/>
            <person name="Winkler M.E."/>
        </authorList>
    </citation>
    <scope>NUCLEOTIDE SEQUENCE</scope>
</reference>
<dbReference type="SUPFAM" id="SSF109604">
    <property type="entry name" value="HD-domain/PDEase-like"/>
    <property type="match status" value="1"/>
</dbReference>
<dbReference type="EMBL" id="UINC01000135">
    <property type="protein sequence ID" value="SUZ49787.1"/>
    <property type="molecule type" value="Genomic_DNA"/>
</dbReference>
<organism evidence="1">
    <name type="scientific">marine metagenome</name>
    <dbReference type="NCBI Taxonomy" id="408172"/>
    <lineage>
        <taxon>unclassified sequences</taxon>
        <taxon>metagenomes</taxon>
        <taxon>ecological metagenomes</taxon>
    </lineage>
</organism>